<evidence type="ECO:0000259" key="7">
    <source>
        <dbReference type="Pfam" id="PF12731"/>
    </source>
</evidence>
<proteinExistence type="inferred from homology"/>
<keyword evidence="9" id="KW-1185">Reference proteome</keyword>
<evidence type="ECO:0008006" key="10">
    <source>
        <dbReference type="Google" id="ProtNLM"/>
    </source>
</evidence>
<keyword evidence="3" id="KW-0371">Homeobox</keyword>
<sequence>MNTISPTAIDFQSRLISSFDQVLAVEDSSRSQFSSQWQQLCSEIKACPTDSLSEDTKQLAYATAMGMETLCQLFLELEILSDGIKPRFSHPSAPETIHVQHGEDSPKRPARYVKSAHCWLLDNLHNPYPSTSLREDIGASVGSSRKSMDNWFIDARKYIGWNLLRQKFKTRKQMIAEATTYFKPSDGVSPSSEYDAEFRSIAERAKSMFDDESEDPCLKTVSGSRESGSEDESDVPMYKPQVVVQATEIIAEERQKRPVSTISPSALAGHKRRVSEISDIFAPTSSVKRSRTDNDELSRAPASISPTSLNVVKEAGPSLLSSPSAPASTSFPINRKRRLSESDVQSAPKRPRHQVISQPGRSVSEPLVSLNNLENWFTTAFTPESTPGLDISSGELVVPDYDDSSSNSGLTTPETYQIPFTRQDDEVSTPYDCSSPSNSSVASDFDNLLNGFDTDSVLSSGVSMDSLGLGLSADFGSANFSQPQIVDSSQSNSEYWLPNPSEYVLEGDLPPLTLDGGFEVEKASGFGLLQQLSGKTVSLSNIDLPSIQF</sequence>
<dbReference type="GO" id="GO:0003677">
    <property type="term" value="F:DNA binding"/>
    <property type="evidence" value="ECO:0007669"/>
    <property type="project" value="UniProtKB-KW"/>
</dbReference>
<reference evidence="8 9" key="1">
    <citation type="journal article" date="2019" name="Nat. Ecol. Evol.">
        <title>Megaphylogeny resolves global patterns of mushroom evolution.</title>
        <authorList>
            <person name="Varga T."/>
            <person name="Krizsan K."/>
            <person name="Foldi C."/>
            <person name="Dima B."/>
            <person name="Sanchez-Garcia M."/>
            <person name="Sanchez-Ramirez S."/>
            <person name="Szollosi G.J."/>
            <person name="Szarkandi J.G."/>
            <person name="Papp V."/>
            <person name="Albert L."/>
            <person name="Andreopoulos W."/>
            <person name="Angelini C."/>
            <person name="Antonin V."/>
            <person name="Barry K.W."/>
            <person name="Bougher N.L."/>
            <person name="Buchanan P."/>
            <person name="Buyck B."/>
            <person name="Bense V."/>
            <person name="Catcheside P."/>
            <person name="Chovatia M."/>
            <person name="Cooper J."/>
            <person name="Damon W."/>
            <person name="Desjardin D."/>
            <person name="Finy P."/>
            <person name="Geml J."/>
            <person name="Haridas S."/>
            <person name="Hughes K."/>
            <person name="Justo A."/>
            <person name="Karasinski D."/>
            <person name="Kautmanova I."/>
            <person name="Kiss B."/>
            <person name="Kocsube S."/>
            <person name="Kotiranta H."/>
            <person name="LaButti K.M."/>
            <person name="Lechner B.E."/>
            <person name="Liimatainen K."/>
            <person name="Lipzen A."/>
            <person name="Lukacs Z."/>
            <person name="Mihaltcheva S."/>
            <person name="Morgado L.N."/>
            <person name="Niskanen T."/>
            <person name="Noordeloos M.E."/>
            <person name="Ohm R.A."/>
            <person name="Ortiz-Santana B."/>
            <person name="Ovrebo C."/>
            <person name="Racz N."/>
            <person name="Riley R."/>
            <person name="Savchenko A."/>
            <person name="Shiryaev A."/>
            <person name="Soop K."/>
            <person name="Spirin V."/>
            <person name="Szebenyi C."/>
            <person name="Tomsovsky M."/>
            <person name="Tulloss R.E."/>
            <person name="Uehling J."/>
            <person name="Grigoriev I.V."/>
            <person name="Vagvolgyi C."/>
            <person name="Papp T."/>
            <person name="Martin F.M."/>
            <person name="Miettinen O."/>
            <person name="Hibbett D.S."/>
            <person name="Nagy L.G."/>
        </authorList>
    </citation>
    <scope>NUCLEOTIDE SEQUENCE [LARGE SCALE GENOMIC DNA]</scope>
    <source>
        <strain evidence="8 9">CBS 962.96</strain>
    </source>
</reference>
<dbReference type="SUPFAM" id="SSF46689">
    <property type="entry name" value="Homeodomain-like"/>
    <property type="match status" value="1"/>
</dbReference>
<comment type="similarity">
    <text evidence="1">Belongs to the TALE/M-ATYP homeobox family.</text>
</comment>
<dbReference type="Proteomes" id="UP000297245">
    <property type="component" value="Unassembled WGS sequence"/>
</dbReference>
<dbReference type="Pfam" id="PF12731">
    <property type="entry name" value="Mating_N"/>
    <property type="match status" value="1"/>
</dbReference>
<gene>
    <name evidence="8" type="ORF">K435DRAFT_833419</name>
</gene>
<dbReference type="InterPro" id="IPR008422">
    <property type="entry name" value="KN_HD"/>
</dbReference>
<dbReference type="Pfam" id="PF05920">
    <property type="entry name" value="Homeobox_KN"/>
    <property type="match status" value="1"/>
</dbReference>
<evidence type="ECO:0000256" key="4">
    <source>
        <dbReference type="ARBA" id="ARBA00023242"/>
    </source>
</evidence>
<name>A0A4S8MWJ8_DENBC</name>
<evidence type="ECO:0000256" key="3">
    <source>
        <dbReference type="ARBA" id="ARBA00023155"/>
    </source>
</evidence>
<organism evidence="8 9">
    <name type="scientific">Dendrothele bispora (strain CBS 962.96)</name>
    <dbReference type="NCBI Taxonomy" id="1314807"/>
    <lineage>
        <taxon>Eukaryota</taxon>
        <taxon>Fungi</taxon>
        <taxon>Dikarya</taxon>
        <taxon>Basidiomycota</taxon>
        <taxon>Agaricomycotina</taxon>
        <taxon>Agaricomycetes</taxon>
        <taxon>Agaricomycetidae</taxon>
        <taxon>Agaricales</taxon>
        <taxon>Agaricales incertae sedis</taxon>
        <taxon>Dendrothele</taxon>
    </lineage>
</organism>
<dbReference type="EMBL" id="ML179037">
    <property type="protein sequence ID" value="THV07545.1"/>
    <property type="molecule type" value="Genomic_DNA"/>
</dbReference>
<dbReference type="OrthoDB" id="250329at2759"/>
<evidence type="ECO:0000256" key="2">
    <source>
        <dbReference type="ARBA" id="ARBA00023125"/>
    </source>
</evidence>
<evidence type="ECO:0000313" key="8">
    <source>
        <dbReference type="EMBL" id="THV07545.1"/>
    </source>
</evidence>
<dbReference type="Gene3D" id="1.10.10.60">
    <property type="entry name" value="Homeodomain-like"/>
    <property type="match status" value="1"/>
</dbReference>
<feature type="domain" description="KN homeodomain" evidence="6">
    <location>
        <begin position="119"/>
        <end position="157"/>
    </location>
</feature>
<protein>
    <recommendedName>
        <fullName evidence="10">Homeobox KN domain-containing protein</fullName>
    </recommendedName>
</protein>
<dbReference type="InterPro" id="IPR024333">
    <property type="entry name" value="Mating-type_A-alpha/beta_1_N"/>
</dbReference>
<evidence type="ECO:0000256" key="1">
    <source>
        <dbReference type="ARBA" id="ARBA00005800"/>
    </source>
</evidence>
<dbReference type="AlphaFoldDB" id="A0A4S8MWJ8"/>
<evidence type="ECO:0000313" key="9">
    <source>
        <dbReference type="Proteomes" id="UP000297245"/>
    </source>
</evidence>
<dbReference type="InterPro" id="IPR009057">
    <property type="entry name" value="Homeodomain-like_sf"/>
</dbReference>
<keyword evidence="4" id="KW-0539">Nucleus</keyword>
<feature type="domain" description="Mating-type protein A-alpha/beta 1 N-terminal" evidence="7">
    <location>
        <begin position="18"/>
        <end position="88"/>
    </location>
</feature>
<keyword evidence="2" id="KW-0238">DNA-binding</keyword>
<feature type="region of interest" description="Disordered" evidence="5">
    <location>
        <begin position="209"/>
        <end position="237"/>
    </location>
</feature>
<accession>A0A4S8MWJ8</accession>
<dbReference type="GO" id="GO:0006355">
    <property type="term" value="P:regulation of DNA-templated transcription"/>
    <property type="evidence" value="ECO:0007669"/>
    <property type="project" value="InterPro"/>
</dbReference>
<evidence type="ECO:0000259" key="6">
    <source>
        <dbReference type="Pfam" id="PF05920"/>
    </source>
</evidence>
<feature type="compositionally biased region" description="Low complexity" evidence="5">
    <location>
        <begin position="317"/>
        <end position="328"/>
    </location>
</feature>
<feature type="region of interest" description="Disordered" evidence="5">
    <location>
        <begin position="316"/>
        <end position="362"/>
    </location>
</feature>
<evidence type="ECO:0000256" key="5">
    <source>
        <dbReference type="SAM" id="MobiDB-lite"/>
    </source>
</evidence>